<dbReference type="Gene3D" id="2.70.150.10">
    <property type="entry name" value="Calcium-transporting ATPase, cytoplasmic transduction domain A"/>
    <property type="match status" value="1"/>
</dbReference>
<dbReference type="NCBIfam" id="TIGR01494">
    <property type="entry name" value="ATPase_P-type"/>
    <property type="match status" value="3"/>
</dbReference>
<evidence type="ECO:0000256" key="7">
    <source>
        <dbReference type="ARBA" id="ARBA00022723"/>
    </source>
</evidence>
<keyword evidence="9" id="KW-0067">ATP-binding</keyword>
<keyword evidence="17" id="KW-1185">Reference proteome</keyword>
<dbReference type="PANTHER" id="PTHR42861">
    <property type="entry name" value="CALCIUM-TRANSPORTING ATPASE"/>
    <property type="match status" value="1"/>
</dbReference>
<dbReference type="GO" id="GO:0005388">
    <property type="term" value="F:P-type calcium transporter activity"/>
    <property type="evidence" value="ECO:0007669"/>
    <property type="project" value="UniProtKB-EC"/>
</dbReference>
<evidence type="ECO:0000256" key="13">
    <source>
        <dbReference type="ARBA" id="ARBA00048694"/>
    </source>
</evidence>
<name>A0A498CK17_9FIRM</name>
<dbReference type="GO" id="GO:0005886">
    <property type="term" value="C:plasma membrane"/>
    <property type="evidence" value="ECO:0007669"/>
    <property type="project" value="UniProtKB-SubCell"/>
</dbReference>
<keyword evidence="4" id="KW-1003">Cell membrane</keyword>
<dbReference type="InterPro" id="IPR044492">
    <property type="entry name" value="P_typ_ATPase_HD_dom"/>
</dbReference>
<dbReference type="PROSITE" id="PS00154">
    <property type="entry name" value="ATPASE_E1_E2"/>
    <property type="match status" value="1"/>
</dbReference>
<dbReference type="PRINTS" id="PR00120">
    <property type="entry name" value="HATPASE"/>
</dbReference>
<comment type="subcellular location">
    <subcellularLocation>
        <location evidence="1">Cell membrane</location>
        <topology evidence="1">Multi-pass membrane protein</topology>
    </subcellularLocation>
</comment>
<keyword evidence="6 14" id="KW-0812">Transmembrane</keyword>
<evidence type="ECO:0000313" key="17">
    <source>
        <dbReference type="Proteomes" id="UP000276301"/>
    </source>
</evidence>
<dbReference type="InterPro" id="IPR008250">
    <property type="entry name" value="ATPase_P-typ_transduc_dom_A_sf"/>
</dbReference>
<dbReference type="CDD" id="cd02089">
    <property type="entry name" value="P-type_ATPase_Ca_prok"/>
    <property type="match status" value="1"/>
</dbReference>
<feature type="transmembrane region" description="Helical" evidence="14">
    <location>
        <begin position="824"/>
        <end position="854"/>
    </location>
</feature>
<evidence type="ECO:0000256" key="2">
    <source>
        <dbReference type="ARBA" id="ARBA00005675"/>
    </source>
</evidence>
<feature type="transmembrane region" description="Helical" evidence="14">
    <location>
        <begin position="729"/>
        <end position="755"/>
    </location>
</feature>
<feature type="transmembrane region" description="Helical" evidence="14">
    <location>
        <begin position="782"/>
        <end position="803"/>
    </location>
</feature>
<feature type="transmembrane region" description="Helical" evidence="14">
    <location>
        <begin position="860"/>
        <end position="881"/>
    </location>
</feature>
<feature type="transmembrane region" description="Helical" evidence="14">
    <location>
        <begin position="690"/>
        <end position="708"/>
    </location>
</feature>
<evidence type="ECO:0000256" key="9">
    <source>
        <dbReference type="ARBA" id="ARBA00022840"/>
    </source>
</evidence>
<reference evidence="16 17" key="1">
    <citation type="submission" date="2018-10" db="EMBL/GenBank/DDBJ databases">
        <title>Anaerotruncus faecis sp. nov., isolated from human feces.</title>
        <authorList>
            <person name="Wang Y.-J."/>
        </authorList>
    </citation>
    <scope>NUCLEOTIDE SEQUENCE [LARGE SCALE GENOMIC DNA]</scope>
    <source>
        <strain evidence="16 17">22A2-44</strain>
    </source>
</reference>
<keyword evidence="10" id="KW-1278">Translocase</keyword>
<dbReference type="FunFam" id="3.40.50.1000:FF:000028">
    <property type="entry name" value="Calcium-transporting P-type ATPase, putative"/>
    <property type="match status" value="1"/>
</dbReference>
<evidence type="ECO:0000256" key="6">
    <source>
        <dbReference type="ARBA" id="ARBA00022692"/>
    </source>
</evidence>
<comment type="caution">
    <text evidence="16">The sequence shown here is derived from an EMBL/GenBank/DDBJ whole genome shotgun (WGS) entry which is preliminary data.</text>
</comment>
<evidence type="ECO:0000256" key="4">
    <source>
        <dbReference type="ARBA" id="ARBA00022475"/>
    </source>
</evidence>
<sequence length="887" mass="94834">MFTQKDIRQTCGELGVDPARGLTAAEASARLQKHGPNELAEKKRKSKLAMFLSQLNDPMIYILFAAAAISIFLREVSDAVIILLVVLLNAVIGMTQEAKAEQALEALKKLSSPNALVRRDGRLSEVPAAALVPGDIVLLEAGRVVPADLRLLQSVNLKVEESALTGESVPAEKDAAFVAEGEPGIGDRVNMAFSSTSVAYGRGEGVVTATGMDTEIGRIAAMLAGQKQELTPLQKRLADLGKILGVVAVVVCLAMFGIAVLQRRDIPEMLLTAISLAVAAIPEGLPAVVTIVLALGVQRMVKVNTIVRRLPSVETLGAVSVVCSDKTGTLTQNRMTVTKVWLDGVLRDVSELDYGRDREFVTGFVLCNDASTADGARVGDPTELALLDMGAPLGVSREGLEAGMPRVGEQAFDSDRKMMTTVHKTGVGTVSYTKGATDILLARCERICENGAERPMTGADREEILAAAGEMAKLALRVLALARREGNEAAEEEHLCFVGLAGMIDPPRPEAKAAVQEFKNAGIRTVMITGDHRDTALAIAKELGIAEREEQCLTGAELAEMSQEQLDARVEDLRVFARVSPEHKVMIVKALKSRGHIVSMTGDGVNDAPSLKAADIGVAMGITGTDVAKGAADMVLTDDNFATIEKAVREGRGIYANIKKSVLFLLSSNFGEVIAMFVSIAAGLAAPLRAIHILWVNLITDSLPGLALGVDTKAPGIMKQRPRDPRESLFAHGGFALTLFYGVVIAGMTLAAFLYSPIRMLALAGAPVSFDGIRALLENPNVLIHAQTYAFVTLATSQLFHAVGMRDVDRSVFRMNHLENRTMLLSLAVGVGLQIAVTEVPFLTAAFGTVALSFTEWVDLLLLALLPLVFHEVRVLFKWIFGRFAAR</sequence>
<proteinExistence type="inferred from homology"/>
<dbReference type="GO" id="GO:0005524">
    <property type="term" value="F:ATP binding"/>
    <property type="evidence" value="ECO:0007669"/>
    <property type="project" value="UniProtKB-KW"/>
</dbReference>
<protein>
    <recommendedName>
        <fullName evidence="3">P-type Ca(2+) transporter</fullName>
        <ecNumber evidence="3">7.2.2.10</ecNumber>
    </recommendedName>
</protein>
<dbReference type="Pfam" id="PF13246">
    <property type="entry name" value="Cation_ATPase"/>
    <property type="match status" value="1"/>
</dbReference>
<dbReference type="InterPro" id="IPR001757">
    <property type="entry name" value="P_typ_ATPase"/>
</dbReference>
<evidence type="ECO:0000256" key="5">
    <source>
        <dbReference type="ARBA" id="ARBA00022568"/>
    </source>
</evidence>
<evidence type="ECO:0000256" key="14">
    <source>
        <dbReference type="SAM" id="Phobius"/>
    </source>
</evidence>
<dbReference type="RefSeq" id="WP_121587350.1">
    <property type="nucleotide sequence ID" value="NZ_RCHT01000026.1"/>
</dbReference>
<dbReference type="SUPFAM" id="SSF81653">
    <property type="entry name" value="Calcium ATPase, transduction domain A"/>
    <property type="match status" value="1"/>
</dbReference>
<dbReference type="SFLD" id="SFLDF00027">
    <property type="entry name" value="p-type_atpase"/>
    <property type="match status" value="1"/>
</dbReference>
<dbReference type="InterPro" id="IPR059000">
    <property type="entry name" value="ATPase_P-type_domA"/>
</dbReference>
<dbReference type="Proteomes" id="UP000276301">
    <property type="component" value="Unassembled WGS sequence"/>
</dbReference>
<dbReference type="Gene3D" id="1.20.1110.10">
    <property type="entry name" value="Calcium-transporting ATPase, transmembrane domain"/>
    <property type="match status" value="1"/>
</dbReference>
<dbReference type="Gene3D" id="3.40.1110.10">
    <property type="entry name" value="Calcium-transporting ATPase, cytoplasmic domain N"/>
    <property type="match status" value="1"/>
</dbReference>
<keyword evidence="12 14" id="KW-0472">Membrane</keyword>
<evidence type="ECO:0000256" key="3">
    <source>
        <dbReference type="ARBA" id="ARBA00012790"/>
    </source>
</evidence>
<dbReference type="FunFam" id="3.40.50.1000:FF:000001">
    <property type="entry name" value="Phospholipid-transporting ATPase IC"/>
    <property type="match status" value="1"/>
</dbReference>
<dbReference type="InterPro" id="IPR023298">
    <property type="entry name" value="ATPase_P-typ_TM_dom_sf"/>
</dbReference>
<keyword evidence="8" id="KW-0547">Nucleotide-binding</keyword>
<dbReference type="EC" id="7.2.2.10" evidence="3"/>
<feature type="transmembrane region" description="Helical" evidence="14">
    <location>
        <begin position="243"/>
        <end position="261"/>
    </location>
</feature>
<organism evidence="16 17">
    <name type="scientific">Anaerotruncus massiliensis</name>
    <name type="common">ex Liu et al. 2021</name>
    <dbReference type="NCBI Taxonomy" id="2321404"/>
    <lineage>
        <taxon>Bacteria</taxon>
        <taxon>Bacillati</taxon>
        <taxon>Bacillota</taxon>
        <taxon>Clostridia</taxon>
        <taxon>Eubacteriales</taxon>
        <taxon>Oscillospiraceae</taxon>
        <taxon>Anaerotruncus</taxon>
    </lineage>
</organism>
<evidence type="ECO:0000256" key="1">
    <source>
        <dbReference type="ARBA" id="ARBA00004651"/>
    </source>
</evidence>
<feature type="transmembrane region" description="Helical" evidence="14">
    <location>
        <begin position="79"/>
        <end position="95"/>
    </location>
</feature>
<keyword evidence="11 14" id="KW-1133">Transmembrane helix</keyword>
<dbReference type="Pfam" id="PF00690">
    <property type="entry name" value="Cation_ATPase_N"/>
    <property type="match status" value="1"/>
</dbReference>
<dbReference type="GO" id="GO:0016887">
    <property type="term" value="F:ATP hydrolysis activity"/>
    <property type="evidence" value="ECO:0007669"/>
    <property type="project" value="InterPro"/>
</dbReference>
<evidence type="ECO:0000256" key="10">
    <source>
        <dbReference type="ARBA" id="ARBA00022967"/>
    </source>
</evidence>
<keyword evidence="5" id="KW-0406">Ion transport</keyword>
<dbReference type="SUPFAM" id="SSF81660">
    <property type="entry name" value="Metal cation-transporting ATPase, ATP-binding domain N"/>
    <property type="match status" value="1"/>
</dbReference>
<feature type="transmembrane region" description="Helical" evidence="14">
    <location>
        <begin position="662"/>
        <end position="684"/>
    </location>
</feature>
<evidence type="ECO:0000313" key="16">
    <source>
        <dbReference type="EMBL" id="RLL08981.1"/>
    </source>
</evidence>
<dbReference type="GO" id="GO:0046872">
    <property type="term" value="F:metal ion binding"/>
    <property type="evidence" value="ECO:0007669"/>
    <property type="project" value="UniProtKB-KW"/>
</dbReference>
<gene>
    <name evidence="16" type="ORF">D4A47_11270</name>
</gene>
<dbReference type="InterPro" id="IPR023299">
    <property type="entry name" value="ATPase_P-typ_cyto_dom_N"/>
</dbReference>
<dbReference type="PRINTS" id="PR00119">
    <property type="entry name" value="CATATPASE"/>
</dbReference>
<dbReference type="InterPro" id="IPR018303">
    <property type="entry name" value="ATPase_P-typ_P_site"/>
</dbReference>
<keyword evidence="5" id="KW-0106">Calcium</keyword>
<evidence type="ECO:0000256" key="12">
    <source>
        <dbReference type="ARBA" id="ARBA00023136"/>
    </source>
</evidence>
<dbReference type="Pfam" id="PF00122">
    <property type="entry name" value="E1-E2_ATPase"/>
    <property type="match status" value="1"/>
</dbReference>
<evidence type="ECO:0000256" key="8">
    <source>
        <dbReference type="ARBA" id="ARBA00022741"/>
    </source>
</evidence>
<dbReference type="EMBL" id="RCHT01000026">
    <property type="protein sequence ID" value="RLL08981.1"/>
    <property type="molecule type" value="Genomic_DNA"/>
</dbReference>
<dbReference type="GO" id="GO:0140352">
    <property type="term" value="P:export from cell"/>
    <property type="evidence" value="ECO:0007669"/>
    <property type="project" value="UniProtKB-ARBA"/>
</dbReference>
<dbReference type="InterPro" id="IPR023214">
    <property type="entry name" value="HAD_sf"/>
</dbReference>
<evidence type="ECO:0000259" key="15">
    <source>
        <dbReference type="SMART" id="SM00831"/>
    </source>
</evidence>
<dbReference type="SFLD" id="SFLDG00002">
    <property type="entry name" value="C1.7:_P-type_atpase_like"/>
    <property type="match status" value="1"/>
</dbReference>
<dbReference type="InterPro" id="IPR036412">
    <property type="entry name" value="HAD-like_sf"/>
</dbReference>
<accession>A0A498CK17</accession>
<dbReference type="SUPFAM" id="SSF81665">
    <property type="entry name" value="Calcium ATPase, transmembrane domain M"/>
    <property type="match status" value="1"/>
</dbReference>
<dbReference type="SMART" id="SM00831">
    <property type="entry name" value="Cation_ATPase_N"/>
    <property type="match status" value="1"/>
</dbReference>
<feature type="transmembrane region" description="Helical" evidence="14">
    <location>
        <begin position="273"/>
        <end position="295"/>
    </location>
</feature>
<dbReference type="FunFam" id="2.70.150.10:FF:000016">
    <property type="entry name" value="Calcium-transporting P-type ATPase putative"/>
    <property type="match status" value="1"/>
</dbReference>
<feature type="domain" description="Cation-transporting P-type ATPase N-terminal" evidence="15">
    <location>
        <begin position="1"/>
        <end position="75"/>
    </location>
</feature>
<comment type="catalytic activity">
    <reaction evidence="13">
        <text>Ca(2+)(in) + ATP + H2O = Ca(2+)(out) + ADP + phosphate + H(+)</text>
        <dbReference type="Rhea" id="RHEA:18105"/>
        <dbReference type="ChEBI" id="CHEBI:15377"/>
        <dbReference type="ChEBI" id="CHEBI:15378"/>
        <dbReference type="ChEBI" id="CHEBI:29108"/>
        <dbReference type="ChEBI" id="CHEBI:30616"/>
        <dbReference type="ChEBI" id="CHEBI:43474"/>
        <dbReference type="ChEBI" id="CHEBI:456216"/>
        <dbReference type="EC" id="7.2.2.10"/>
    </reaction>
</comment>
<dbReference type="SUPFAM" id="SSF56784">
    <property type="entry name" value="HAD-like"/>
    <property type="match status" value="1"/>
</dbReference>
<dbReference type="AlphaFoldDB" id="A0A498CK17"/>
<comment type="similarity">
    <text evidence="2">Belongs to the cation transport ATPase (P-type) (TC 3.A.3) family. Type IIA subfamily.</text>
</comment>
<keyword evidence="5" id="KW-0813">Transport</keyword>
<dbReference type="InterPro" id="IPR006068">
    <property type="entry name" value="ATPase_P-typ_cation-transptr_C"/>
</dbReference>
<keyword evidence="7" id="KW-0479">Metal-binding</keyword>
<dbReference type="SFLD" id="SFLDS00003">
    <property type="entry name" value="Haloacid_Dehalogenase"/>
    <property type="match status" value="1"/>
</dbReference>
<dbReference type="InterPro" id="IPR004014">
    <property type="entry name" value="ATPase_P-typ_cation-transptr_N"/>
</dbReference>
<dbReference type="Pfam" id="PF00689">
    <property type="entry name" value="Cation_ATPase_C"/>
    <property type="match status" value="1"/>
</dbReference>
<evidence type="ECO:0000256" key="11">
    <source>
        <dbReference type="ARBA" id="ARBA00022989"/>
    </source>
</evidence>
<keyword evidence="5" id="KW-0109">Calcium transport</keyword>
<dbReference type="Gene3D" id="3.40.50.1000">
    <property type="entry name" value="HAD superfamily/HAD-like"/>
    <property type="match status" value="1"/>
</dbReference>
<feature type="transmembrane region" description="Helical" evidence="14">
    <location>
        <begin position="48"/>
        <end position="73"/>
    </location>
</feature>